<evidence type="ECO:0000313" key="4">
    <source>
        <dbReference type="Proteomes" id="UP001497623"/>
    </source>
</evidence>
<dbReference type="InterPro" id="IPR016186">
    <property type="entry name" value="C-type_lectin-like/link_sf"/>
</dbReference>
<keyword evidence="1" id="KW-0175">Coiled coil</keyword>
<evidence type="ECO:0000313" key="3">
    <source>
        <dbReference type="EMBL" id="CAL4204788.1"/>
    </source>
</evidence>
<evidence type="ECO:0000256" key="1">
    <source>
        <dbReference type="SAM" id="Coils"/>
    </source>
</evidence>
<dbReference type="EMBL" id="CAXKWB010080453">
    <property type="protein sequence ID" value="CAL4204788.1"/>
    <property type="molecule type" value="Genomic_DNA"/>
</dbReference>
<feature type="coiled-coil region" evidence="1">
    <location>
        <begin position="138"/>
        <end position="165"/>
    </location>
</feature>
<dbReference type="Proteomes" id="UP001497623">
    <property type="component" value="Unassembled WGS sequence"/>
</dbReference>
<dbReference type="PROSITE" id="PS50041">
    <property type="entry name" value="C_TYPE_LECTIN_2"/>
    <property type="match status" value="1"/>
</dbReference>
<dbReference type="SUPFAM" id="SSF56436">
    <property type="entry name" value="C-type lectin-like"/>
    <property type="match status" value="1"/>
</dbReference>
<gene>
    <name evidence="3" type="ORF">MNOR_LOCUS37882</name>
</gene>
<sequence length="317" mass="36465">MQRFEILLDNKMDFKMDLIKKEMETKFDNLETKMKLMMEQISNNITTHQDSMARDLQSVKTRVESYEQSFADLKTLHFSIKPQLTDNLAHGRATQNLSSSQNINDLNDTIYDLKTLTRESKIILNEIKWSIEDCKGTSNTTTQQLNDILENMEELNQNRMESDNETMNSTKMTSKEVEGCPSGFFEMSSQCFKMFRDRKRSWFLAKTKCEQEGSMLAQPGETVAQPLQTYLYETFGERSHVWLGAQGDGTKFVYEHGGLVLDNDSPLWYHHHPGSHVSAGYCLVLMADASYYEVIPSTPYWATPCSSNSYYALCEAK</sequence>
<name>A0AAV2SKJ2_MEGNR</name>
<feature type="domain" description="C-type lectin" evidence="2">
    <location>
        <begin position="187"/>
        <end position="315"/>
    </location>
</feature>
<protein>
    <recommendedName>
        <fullName evidence="2">C-type lectin domain-containing protein</fullName>
    </recommendedName>
</protein>
<reference evidence="3 4" key="1">
    <citation type="submission" date="2024-05" db="EMBL/GenBank/DDBJ databases">
        <authorList>
            <person name="Wallberg A."/>
        </authorList>
    </citation>
    <scope>NUCLEOTIDE SEQUENCE [LARGE SCALE GENOMIC DNA]</scope>
</reference>
<keyword evidence="4" id="KW-1185">Reference proteome</keyword>
<dbReference type="Gene3D" id="3.10.100.10">
    <property type="entry name" value="Mannose-Binding Protein A, subunit A"/>
    <property type="match status" value="1"/>
</dbReference>
<dbReference type="InterPro" id="IPR001304">
    <property type="entry name" value="C-type_lectin-like"/>
</dbReference>
<evidence type="ECO:0000259" key="2">
    <source>
        <dbReference type="PROSITE" id="PS50041"/>
    </source>
</evidence>
<comment type="caution">
    <text evidence="3">The sequence shown here is derived from an EMBL/GenBank/DDBJ whole genome shotgun (WGS) entry which is preliminary data.</text>
</comment>
<proteinExistence type="predicted"/>
<dbReference type="InterPro" id="IPR016187">
    <property type="entry name" value="CTDL_fold"/>
</dbReference>
<dbReference type="SMART" id="SM00034">
    <property type="entry name" value="CLECT"/>
    <property type="match status" value="1"/>
</dbReference>
<dbReference type="CDD" id="cd00037">
    <property type="entry name" value="CLECT"/>
    <property type="match status" value="1"/>
</dbReference>
<dbReference type="AlphaFoldDB" id="A0AAV2SKJ2"/>
<accession>A0AAV2SKJ2</accession>
<organism evidence="3 4">
    <name type="scientific">Meganyctiphanes norvegica</name>
    <name type="common">Northern krill</name>
    <name type="synonym">Thysanopoda norvegica</name>
    <dbReference type="NCBI Taxonomy" id="48144"/>
    <lineage>
        <taxon>Eukaryota</taxon>
        <taxon>Metazoa</taxon>
        <taxon>Ecdysozoa</taxon>
        <taxon>Arthropoda</taxon>
        <taxon>Crustacea</taxon>
        <taxon>Multicrustacea</taxon>
        <taxon>Malacostraca</taxon>
        <taxon>Eumalacostraca</taxon>
        <taxon>Eucarida</taxon>
        <taxon>Euphausiacea</taxon>
        <taxon>Euphausiidae</taxon>
        <taxon>Meganyctiphanes</taxon>
    </lineage>
</organism>